<dbReference type="InterPro" id="IPR036955">
    <property type="entry name" value="AP2/ERF_dom_sf"/>
</dbReference>
<dbReference type="Gene3D" id="3.30.730.10">
    <property type="entry name" value="AP2/ERF domain"/>
    <property type="match status" value="1"/>
</dbReference>
<dbReference type="PRINTS" id="PR00367">
    <property type="entry name" value="ETHRSPELEMNT"/>
</dbReference>
<dbReference type="Proteomes" id="UP001642260">
    <property type="component" value="Unassembled WGS sequence"/>
</dbReference>
<evidence type="ECO:0000259" key="10">
    <source>
        <dbReference type="PROSITE" id="PS51032"/>
    </source>
</evidence>
<keyword evidence="12" id="KW-1185">Reference proteome</keyword>
<evidence type="ECO:0000313" key="12">
    <source>
        <dbReference type="Proteomes" id="UP001642260"/>
    </source>
</evidence>
<keyword evidence="7" id="KW-0539">Nucleus</keyword>
<keyword evidence="2" id="KW-0936">Ethylene signaling pathway</keyword>
<dbReference type="EMBL" id="CAKOAT010144932">
    <property type="protein sequence ID" value="CAH8340933.1"/>
    <property type="molecule type" value="Genomic_DNA"/>
</dbReference>
<accession>A0ABC8JZI6</accession>
<keyword evidence="6" id="KW-0804">Transcription</keyword>
<keyword evidence="3" id="KW-0805">Transcription regulation</keyword>
<evidence type="ECO:0000256" key="7">
    <source>
        <dbReference type="ARBA" id="ARBA00023242"/>
    </source>
</evidence>
<dbReference type="GO" id="GO:0009873">
    <property type="term" value="P:ethylene-activated signaling pathway"/>
    <property type="evidence" value="ECO:0007669"/>
    <property type="project" value="UniProtKB-KW"/>
</dbReference>
<evidence type="ECO:0000256" key="9">
    <source>
        <dbReference type="SAM" id="MobiDB-lite"/>
    </source>
</evidence>
<feature type="compositionally biased region" description="Basic and acidic residues" evidence="9">
    <location>
        <begin position="1"/>
        <end position="15"/>
    </location>
</feature>
<evidence type="ECO:0000256" key="2">
    <source>
        <dbReference type="ARBA" id="ARBA00022745"/>
    </source>
</evidence>
<keyword evidence="5" id="KW-0010">Activator</keyword>
<dbReference type="PANTHER" id="PTHR31194:SF152">
    <property type="entry name" value="ETHYLENE-RESPONSIVE TRANSCRIPTION FACTOR CRF5-RELATED"/>
    <property type="match status" value="1"/>
</dbReference>
<gene>
    <name evidence="11" type="ORF">ERUC_LOCUS15517</name>
</gene>
<dbReference type="CDD" id="cd00018">
    <property type="entry name" value="AP2"/>
    <property type="match status" value="1"/>
</dbReference>
<evidence type="ECO:0000256" key="1">
    <source>
        <dbReference type="ARBA" id="ARBA00004123"/>
    </source>
</evidence>
<feature type="domain" description="AP2/ERF" evidence="10">
    <location>
        <begin position="85"/>
        <end position="142"/>
    </location>
</feature>
<dbReference type="PANTHER" id="PTHR31194">
    <property type="entry name" value="SHN SHINE , DNA BINDING / TRANSCRIPTION FACTOR"/>
    <property type="match status" value="1"/>
</dbReference>
<organism evidence="11 12">
    <name type="scientific">Eruca vesicaria subsp. sativa</name>
    <name type="common">Garden rocket</name>
    <name type="synonym">Eruca sativa</name>
    <dbReference type="NCBI Taxonomy" id="29727"/>
    <lineage>
        <taxon>Eukaryota</taxon>
        <taxon>Viridiplantae</taxon>
        <taxon>Streptophyta</taxon>
        <taxon>Embryophyta</taxon>
        <taxon>Tracheophyta</taxon>
        <taxon>Spermatophyta</taxon>
        <taxon>Magnoliopsida</taxon>
        <taxon>eudicotyledons</taxon>
        <taxon>Gunneridae</taxon>
        <taxon>Pentapetalae</taxon>
        <taxon>rosids</taxon>
        <taxon>malvids</taxon>
        <taxon>Brassicales</taxon>
        <taxon>Brassicaceae</taxon>
        <taxon>Brassiceae</taxon>
        <taxon>Eruca</taxon>
    </lineage>
</organism>
<dbReference type="FunFam" id="3.30.730.10:FF:000001">
    <property type="entry name" value="Ethylene-responsive transcription factor 2"/>
    <property type="match status" value="1"/>
</dbReference>
<comment type="similarity">
    <text evidence="8">Belongs to the AP2/ERF transcription factor family. ERF subfamily.</text>
</comment>
<sequence length="269" mass="30622">MERRTRRVKFTEHHKVTPVPSKPSNGSPKVVRIAYTDPYATDSSSDDDDENNNVTRVKRHVEEIRFVETKSRKARNDDVAENTVKYRGVRRRRWGKFAAEIRDPSTRSRIWLGTFVTAEEAAMVYDRAAIRLRGHNAQTNILTPPPPPPPYPSSSPVIDLETVYGCDSASRSLRSPTSVLRFNGNEIEPATSVFPDPYSLPELCLAGERFWESETPPEPLFLDEIEIGKPVVNPVVVIPKEETEPEDFSFDLIEDFDASPWVDDFFEND</sequence>
<feature type="region of interest" description="Disordered" evidence="9">
    <location>
        <begin position="1"/>
        <end position="56"/>
    </location>
</feature>
<dbReference type="GO" id="GO:0003677">
    <property type="term" value="F:DNA binding"/>
    <property type="evidence" value="ECO:0007669"/>
    <property type="project" value="UniProtKB-KW"/>
</dbReference>
<dbReference type="SUPFAM" id="SSF54171">
    <property type="entry name" value="DNA-binding domain"/>
    <property type="match status" value="1"/>
</dbReference>
<evidence type="ECO:0000256" key="4">
    <source>
        <dbReference type="ARBA" id="ARBA00023125"/>
    </source>
</evidence>
<comment type="caution">
    <text evidence="11">The sequence shown here is derived from an EMBL/GenBank/DDBJ whole genome shotgun (WGS) entry which is preliminary data.</text>
</comment>
<dbReference type="InterPro" id="IPR050913">
    <property type="entry name" value="AP2/ERF_ERF"/>
</dbReference>
<dbReference type="InterPro" id="IPR001471">
    <property type="entry name" value="AP2/ERF_dom"/>
</dbReference>
<dbReference type="AlphaFoldDB" id="A0ABC8JZI6"/>
<dbReference type="Pfam" id="PF00847">
    <property type="entry name" value="AP2"/>
    <property type="match status" value="1"/>
</dbReference>
<keyword evidence="4" id="KW-0238">DNA-binding</keyword>
<evidence type="ECO:0000256" key="6">
    <source>
        <dbReference type="ARBA" id="ARBA00023163"/>
    </source>
</evidence>
<protein>
    <recommendedName>
        <fullName evidence="10">AP2/ERF domain-containing protein</fullName>
    </recommendedName>
</protein>
<evidence type="ECO:0000313" key="11">
    <source>
        <dbReference type="EMBL" id="CAH8340933.1"/>
    </source>
</evidence>
<evidence type="ECO:0000256" key="3">
    <source>
        <dbReference type="ARBA" id="ARBA00023015"/>
    </source>
</evidence>
<dbReference type="GO" id="GO:0005634">
    <property type="term" value="C:nucleus"/>
    <property type="evidence" value="ECO:0007669"/>
    <property type="project" value="UniProtKB-SubCell"/>
</dbReference>
<dbReference type="InterPro" id="IPR016177">
    <property type="entry name" value="DNA-bd_dom_sf"/>
</dbReference>
<evidence type="ECO:0000256" key="8">
    <source>
        <dbReference type="ARBA" id="ARBA00024343"/>
    </source>
</evidence>
<comment type="subcellular location">
    <subcellularLocation>
        <location evidence="1">Nucleus</location>
    </subcellularLocation>
</comment>
<evidence type="ECO:0000256" key="5">
    <source>
        <dbReference type="ARBA" id="ARBA00023159"/>
    </source>
</evidence>
<reference evidence="11 12" key="1">
    <citation type="submission" date="2022-03" db="EMBL/GenBank/DDBJ databases">
        <authorList>
            <person name="Macdonald S."/>
            <person name="Ahmed S."/>
            <person name="Newling K."/>
        </authorList>
    </citation>
    <scope>NUCLEOTIDE SEQUENCE [LARGE SCALE GENOMIC DNA]</scope>
</reference>
<dbReference type="PROSITE" id="PS51032">
    <property type="entry name" value="AP2_ERF"/>
    <property type="match status" value="1"/>
</dbReference>
<name>A0ABC8JZI6_ERUVS</name>
<proteinExistence type="inferred from homology"/>
<dbReference type="SMART" id="SM00380">
    <property type="entry name" value="AP2"/>
    <property type="match status" value="1"/>
</dbReference>